<keyword evidence="8" id="KW-1185">Reference proteome</keyword>
<comment type="caution">
    <text evidence="5">Lacks conserved residue(s) required for the propagation of feature annotation.</text>
</comment>
<evidence type="ECO:0000256" key="4">
    <source>
        <dbReference type="ARBA" id="ARBA00022679"/>
    </source>
</evidence>
<proteinExistence type="inferred from homology"/>
<comment type="catalytic activity">
    <reaction evidence="5">
        <text>dimethylallyl phosphate + FMNH2 = prenylated FMNH2 + phosphate</text>
        <dbReference type="Rhea" id="RHEA:37743"/>
        <dbReference type="ChEBI" id="CHEBI:43474"/>
        <dbReference type="ChEBI" id="CHEBI:57618"/>
        <dbReference type="ChEBI" id="CHEBI:87467"/>
        <dbReference type="ChEBI" id="CHEBI:88052"/>
        <dbReference type="EC" id="2.5.1.129"/>
    </reaction>
</comment>
<dbReference type="NCBIfam" id="NF004685">
    <property type="entry name" value="PRK06029.1"/>
    <property type="match status" value="1"/>
</dbReference>
<feature type="binding site" evidence="5">
    <location>
        <position position="118"/>
    </location>
    <ligand>
        <name>FMN</name>
        <dbReference type="ChEBI" id="CHEBI:58210"/>
    </ligand>
</feature>
<protein>
    <recommendedName>
        <fullName evidence="5">Flavin prenyltransferase UbiX</fullName>
        <ecNumber evidence="5">2.5.1.129</ecNumber>
    </recommendedName>
</protein>
<accession>A0A8J2FS51</accession>
<dbReference type="Pfam" id="PF02441">
    <property type="entry name" value="Flavoprotein"/>
    <property type="match status" value="1"/>
</dbReference>
<keyword evidence="4 5" id="KW-0808">Transferase</keyword>
<name>A0A8J2FS51_9BACT</name>
<dbReference type="NCBIfam" id="TIGR00421">
    <property type="entry name" value="ubiX_pad"/>
    <property type="match status" value="1"/>
</dbReference>
<comment type="caution">
    <text evidence="7">The sequence shown here is derived from an EMBL/GenBank/DDBJ whole genome shotgun (WGS) entry which is preliminary data.</text>
</comment>
<reference evidence="7" key="1">
    <citation type="submission" date="2021-02" db="EMBL/GenBank/DDBJ databases">
        <authorList>
            <person name="Cremers G."/>
            <person name="Picone N."/>
        </authorList>
    </citation>
    <scope>NUCLEOTIDE SEQUENCE</scope>
    <source>
        <strain evidence="7">PQ17</strain>
    </source>
</reference>
<dbReference type="EMBL" id="CAJNOB010000006">
    <property type="protein sequence ID" value="CAF0693627.1"/>
    <property type="molecule type" value="Genomic_DNA"/>
</dbReference>
<keyword evidence="1 5" id="KW-0637">Prenyltransferase</keyword>
<dbReference type="EC" id="2.5.1.129" evidence="5"/>
<gene>
    <name evidence="5 7" type="primary">ubiX</name>
    <name evidence="7" type="ORF">MPNT_140065</name>
</gene>
<evidence type="ECO:0000256" key="2">
    <source>
        <dbReference type="ARBA" id="ARBA00022630"/>
    </source>
</evidence>
<organism evidence="7 8">
    <name type="scientific">Candidatus Methylacidithermus pantelleriae</name>
    <dbReference type="NCBI Taxonomy" id="2744239"/>
    <lineage>
        <taxon>Bacteria</taxon>
        <taxon>Pseudomonadati</taxon>
        <taxon>Verrucomicrobiota</taxon>
        <taxon>Methylacidiphilae</taxon>
        <taxon>Methylacidiphilales</taxon>
        <taxon>Methylacidiphilaceae</taxon>
        <taxon>Candidatus Methylacidithermus</taxon>
    </lineage>
</organism>
<comment type="similarity">
    <text evidence="5">Belongs to the UbiX/PAD1 family.</text>
</comment>
<comment type="function">
    <text evidence="5">Flavin prenyltransferase that catalyzes the synthesis of the prenylated FMN cofactor (prenyl-FMN) for 4-hydroxy-3-polyprenylbenzoic acid decarboxylase UbiD. The prenyltransferase is metal-independent and links a dimethylallyl moiety from dimethylallyl monophosphate (DMAP) to the flavin N5 and C6 atoms of FMN.</text>
</comment>
<evidence type="ECO:0000256" key="5">
    <source>
        <dbReference type="HAMAP-Rule" id="MF_01984"/>
    </source>
</evidence>
<dbReference type="RefSeq" id="WP_174582929.1">
    <property type="nucleotide sequence ID" value="NZ_CAJNOB010000006.1"/>
</dbReference>
<feature type="binding site" evidence="5">
    <location>
        <position position="164"/>
    </location>
    <ligand>
        <name>dimethylallyl phosphate</name>
        <dbReference type="ChEBI" id="CHEBI:88052"/>
    </ligand>
</feature>
<keyword evidence="2 5" id="KW-0285">Flavoprotein</keyword>
<keyword evidence="3 5" id="KW-0288">FMN</keyword>
<dbReference type="GO" id="GO:0106141">
    <property type="term" value="F:flavin prenyltransferase activity"/>
    <property type="evidence" value="ECO:0007669"/>
    <property type="project" value="UniProtKB-EC"/>
</dbReference>
<dbReference type="Gene3D" id="3.40.50.1950">
    <property type="entry name" value="Flavin prenyltransferase-like"/>
    <property type="match status" value="1"/>
</dbReference>
<dbReference type="InterPro" id="IPR003382">
    <property type="entry name" value="Flavoprotein"/>
</dbReference>
<dbReference type="Proteomes" id="UP000663859">
    <property type="component" value="Unassembled WGS sequence"/>
</dbReference>
<feature type="binding site" evidence="5">
    <location>
        <position position="35"/>
    </location>
    <ligand>
        <name>FMN</name>
        <dbReference type="ChEBI" id="CHEBI:58210"/>
    </ligand>
</feature>
<feature type="binding site" evidence="5">
    <location>
        <begin position="9"/>
        <end position="11"/>
    </location>
    <ligand>
        <name>FMN</name>
        <dbReference type="ChEBI" id="CHEBI:58210"/>
    </ligand>
</feature>
<dbReference type="InterPro" id="IPR004507">
    <property type="entry name" value="UbiX-like"/>
</dbReference>
<feature type="binding site" evidence="5">
    <location>
        <position position="148"/>
    </location>
    <ligand>
        <name>dimethylallyl phosphate</name>
        <dbReference type="ChEBI" id="CHEBI:88052"/>
    </ligand>
</feature>
<dbReference type="SUPFAM" id="SSF52507">
    <property type="entry name" value="Homo-oligomeric flavin-containing Cys decarboxylases, HFCD"/>
    <property type="match status" value="1"/>
</dbReference>
<dbReference type="InterPro" id="IPR036551">
    <property type="entry name" value="Flavin_trans-like"/>
</dbReference>
<dbReference type="HAMAP" id="MF_01984">
    <property type="entry name" value="ubiX_pad"/>
    <property type="match status" value="1"/>
</dbReference>
<evidence type="ECO:0000313" key="8">
    <source>
        <dbReference type="Proteomes" id="UP000663859"/>
    </source>
</evidence>
<sequence>MKLLVAITGASGMIYARRLLSFLSQTSHVVHIIVSQRAKEVLALEGEELPIPKRFPVHSERSLRIPFASGSARFDGMVIVPCSMATFARIAHGISDNSITRAADVCLKERRRLILVPREMPWNAIHARNAVTLLEAGAIVIPACPSFYSRPTTLEELADTVVARVLDQLGIPNELSPRWMDTEEG</sequence>
<evidence type="ECO:0000259" key="6">
    <source>
        <dbReference type="Pfam" id="PF02441"/>
    </source>
</evidence>
<evidence type="ECO:0000256" key="1">
    <source>
        <dbReference type="ARBA" id="ARBA00022602"/>
    </source>
</evidence>
<evidence type="ECO:0000256" key="3">
    <source>
        <dbReference type="ARBA" id="ARBA00022643"/>
    </source>
</evidence>
<feature type="binding site" evidence="5">
    <location>
        <begin position="83"/>
        <end position="86"/>
    </location>
    <ligand>
        <name>FMN</name>
        <dbReference type="ChEBI" id="CHEBI:58210"/>
    </ligand>
</feature>
<feature type="domain" description="Flavoprotein" evidence="6">
    <location>
        <begin position="1"/>
        <end position="169"/>
    </location>
</feature>
<evidence type="ECO:0000313" key="7">
    <source>
        <dbReference type="EMBL" id="CAF0693627.1"/>
    </source>
</evidence>
<dbReference type="AlphaFoldDB" id="A0A8J2FS51"/>